<dbReference type="EMBL" id="LAZR01005924">
    <property type="protein sequence ID" value="KKM96102.1"/>
    <property type="molecule type" value="Genomic_DNA"/>
</dbReference>
<evidence type="ECO:0008006" key="2">
    <source>
        <dbReference type="Google" id="ProtNLM"/>
    </source>
</evidence>
<gene>
    <name evidence="1" type="ORF">LCGC14_1181470</name>
</gene>
<accession>A0A0F9PSG5</accession>
<name>A0A0F9PSG5_9ZZZZ</name>
<sequence length="152" mass="16951">MATPELIQFEADHLTMLKPRSWDMTDYKAVDVYALGKALREGGPAWTLVTPDEIVACGGFTLIHRGVAEAWFLGGGNMGDHILTLHRWVKRLIQSTANDAKLRRIQAHVHEKHLPGIGWALKLGFKVEAKLEQYGLDGGPVFLMAYFPNGDR</sequence>
<dbReference type="SUPFAM" id="SSF55729">
    <property type="entry name" value="Acyl-CoA N-acyltransferases (Nat)"/>
    <property type="match status" value="1"/>
</dbReference>
<evidence type="ECO:0000313" key="1">
    <source>
        <dbReference type="EMBL" id="KKM96102.1"/>
    </source>
</evidence>
<protein>
    <recommendedName>
        <fullName evidence="2">N-acetyltransferase domain-containing protein</fullName>
    </recommendedName>
</protein>
<reference evidence="1" key="1">
    <citation type="journal article" date="2015" name="Nature">
        <title>Complex archaea that bridge the gap between prokaryotes and eukaryotes.</title>
        <authorList>
            <person name="Spang A."/>
            <person name="Saw J.H."/>
            <person name="Jorgensen S.L."/>
            <person name="Zaremba-Niedzwiedzka K."/>
            <person name="Martijn J."/>
            <person name="Lind A.E."/>
            <person name="van Eijk R."/>
            <person name="Schleper C."/>
            <person name="Guy L."/>
            <person name="Ettema T.J."/>
        </authorList>
    </citation>
    <scope>NUCLEOTIDE SEQUENCE</scope>
</reference>
<comment type="caution">
    <text evidence="1">The sequence shown here is derived from an EMBL/GenBank/DDBJ whole genome shotgun (WGS) entry which is preliminary data.</text>
</comment>
<dbReference type="AlphaFoldDB" id="A0A0F9PSG5"/>
<dbReference type="InterPro" id="IPR016181">
    <property type="entry name" value="Acyl_CoA_acyltransferase"/>
</dbReference>
<proteinExistence type="predicted"/>
<organism evidence="1">
    <name type="scientific">marine sediment metagenome</name>
    <dbReference type="NCBI Taxonomy" id="412755"/>
    <lineage>
        <taxon>unclassified sequences</taxon>
        <taxon>metagenomes</taxon>
        <taxon>ecological metagenomes</taxon>
    </lineage>
</organism>